<dbReference type="NCBIfam" id="NF011775">
    <property type="entry name" value="PRK15238.1"/>
    <property type="match status" value="1"/>
</dbReference>
<dbReference type="EMBL" id="FOTJ01000002">
    <property type="protein sequence ID" value="SFL19285.1"/>
    <property type="molecule type" value="Genomic_DNA"/>
</dbReference>
<keyword evidence="4 7" id="KW-0812">Transmembrane</keyword>
<evidence type="ECO:0000256" key="1">
    <source>
        <dbReference type="ARBA" id="ARBA00004651"/>
    </source>
</evidence>
<reference evidence="11" key="4">
    <citation type="submission" date="2023-02" db="EMBL/GenBank/DDBJ databases">
        <title>Comparative genomics and fermentation flavor characterization of five lactic acid bacteria reveal flavor biosynthesis metabolic pathways in fermented muskmelon puree.</title>
        <authorList>
            <person name="Yuan L."/>
            <person name="Li M."/>
            <person name="Xu X."/>
            <person name="Lao F."/>
            <person name="Wu J."/>
        </authorList>
    </citation>
    <scope>NUCLEOTIDE SEQUENCE</scope>
    <source>
        <strain evidence="11">Pa-2</strain>
    </source>
</reference>
<evidence type="ECO:0000256" key="5">
    <source>
        <dbReference type="ARBA" id="ARBA00022989"/>
    </source>
</evidence>
<evidence type="ECO:0000256" key="3">
    <source>
        <dbReference type="ARBA" id="ARBA00022475"/>
    </source>
</evidence>
<keyword evidence="2" id="KW-0813">Transport</keyword>
<evidence type="ECO:0000256" key="2">
    <source>
        <dbReference type="ARBA" id="ARBA00022448"/>
    </source>
</evidence>
<feature type="transmembrane region" description="Helical" evidence="7">
    <location>
        <begin position="156"/>
        <end position="179"/>
    </location>
</feature>
<evidence type="ECO:0000313" key="10">
    <source>
        <dbReference type="EMBL" id="UYT10877.1"/>
    </source>
</evidence>
<dbReference type="OMA" id="FMWFASY"/>
<feature type="transmembrane region" description="Helical" evidence="7">
    <location>
        <begin position="316"/>
        <end position="337"/>
    </location>
</feature>
<comment type="subcellular location">
    <subcellularLocation>
        <location evidence="1">Cell membrane</location>
        <topology evidence="1">Multi-pass membrane protein</topology>
    </subcellularLocation>
</comment>
<dbReference type="Proteomes" id="UP001164042">
    <property type="component" value="Chromosome"/>
</dbReference>
<evidence type="ECO:0000313" key="8">
    <source>
        <dbReference type="EMBL" id="GFO51337.1"/>
    </source>
</evidence>
<accession>A0A1I4FN61</accession>
<reference evidence="10" key="3">
    <citation type="submission" date="2022-10" db="EMBL/GenBank/DDBJ databases">
        <title>Genome assembly of Lactococcus garvieae isolates from cricket gut.</title>
        <authorList>
            <person name="Luecke A.R."/>
            <person name="Brown A.M.V."/>
            <person name="Wakeman C.A."/>
        </authorList>
    </citation>
    <scope>NUCLEOTIDE SEQUENCE</scope>
    <source>
        <strain evidence="10">Alexii-11_2</strain>
    </source>
</reference>
<feature type="transmembrane region" description="Helical" evidence="7">
    <location>
        <begin position="443"/>
        <end position="465"/>
    </location>
</feature>
<dbReference type="InterPro" id="IPR050367">
    <property type="entry name" value="APC_superfamily"/>
</dbReference>
<keyword evidence="3" id="KW-1003">Cell membrane</keyword>
<protein>
    <submittedName>
        <fullName evidence="8">Amino acid permease</fullName>
    </submittedName>
    <submittedName>
        <fullName evidence="9">Amino acid transporter</fullName>
    </submittedName>
    <submittedName>
        <fullName evidence="10">Glutamate/gamma-aminobutyrate family transporter YjeM</fullName>
    </submittedName>
</protein>
<feature type="transmembrane region" description="Helical" evidence="7">
    <location>
        <begin position="242"/>
        <end position="264"/>
    </location>
</feature>
<dbReference type="AlphaFoldDB" id="A0A1I4FN61"/>
<feature type="transmembrane region" description="Helical" evidence="7">
    <location>
        <begin position="79"/>
        <end position="99"/>
    </location>
</feature>
<dbReference type="Pfam" id="PF13520">
    <property type="entry name" value="AA_permease_2"/>
    <property type="match status" value="1"/>
</dbReference>
<reference evidence="8 13" key="2">
    <citation type="submission" date="2020-06" db="EMBL/GenBank/DDBJ databases">
        <title>Draft genome sequence of Lactic acid bacteria from Okinawan-style tofu.</title>
        <authorList>
            <person name="Takara I."/>
            <person name="Ikematsu S."/>
        </authorList>
    </citation>
    <scope>NUCLEOTIDE SEQUENCE [LARGE SCALE GENOMIC DNA]</scope>
    <source>
        <strain evidence="13">lg38</strain>
        <strain evidence="8">Lg38</strain>
    </source>
</reference>
<dbReference type="GO" id="GO:0005886">
    <property type="term" value="C:plasma membrane"/>
    <property type="evidence" value="ECO:0007669"/>
    <property type="project" value="UniProtKB-SubCell"/>
</dbReference>
<feature type="transmembrane region" description="Helical" evidence="7">
    <location>
        <begin position="126"/>
        <end position="144"/>
    </location>
</feature>
<keyword evidence="6 7" id="KW-0472">Membrane</keyword>
<gene>
    <name evidence="8" type="primary">yshA_1</name>
    <name evidence="10" type="synonym">yjeM</name>
    <name evidence="8" type="ORF">ikelab_06120</name>
    <name evidence="10" type="ORF">OF801_02745</name>
    <name evidence="11" type="ORF">PWF74_00885</name>
    <name evidence="9" type="ORF">SAMN05216438_10293</name>
</gene>
<organism evidence="9 12">
    <name type="scientific">Lactococcus garvieae</name>
    <dbReference type="NCBI Taxonomy" id="1363"/>
    <lineage>
        <taxon>Bacteria</taxon>
        <taxon>Bacillati</taxon>
        <taxon>Bacillota</taxon>
        <taxon>Bacilli</taxon>
        <taxon>Lactobacillales</taxon>
        <taxon>Streptococcaceae</taxon>
        <taxon>Lactococcus</taxon>
    </lineage>
</organism>
<dbReference type="PANTHER" id="PTHR42770:SF15">
    <property type="entry name" value="GLUTAMATE_GAMMA-AMINOBUTYRATE ANTIPORTER-RELATED"/>
    <property type="match status" value="1"/>
</dbReference>
<dbReference type="Proteomes" id="UP000504756">
    <property type="component" value="Unassembled WGS sequence"/>
</dbReference>
<feature type="transmembrane region" description="Helical" evidence="7">
    <location>
        <begin position="368"/>
        <end position="387"/>
    </location>
</feature>
<evidence type="ECO:0000256" key="4">
    <source>
        <dbReference type="ARBA" id="ARBA00022692"/>
    </source>
</evidence>
<name>A0A1I4FN61_9LACT</name>
<evidence type="ECO:0000313" key="9">
    <source>
        <dbReference type="EMBL" id="SFL19285.1"/>
    </source>
</evidence>
<keyword evidence="5 7" id="KW-1133">Transmembrane helix</keyword>
<reference evidence="9 12" key="1">
    <citation type="submission" date="2016-10" db="EMBL/GenBank/DDBJ databases">
        <authorList>
            <person name="de Groot N.N."/>
        </authorList>
    </citation>
    <scope>NUCLEOTIDE SEQUENCE [LARGE SCALE GENOMIC DNA]</scope>
    <source>
        <strain evidence="9 12">M79</strain>
    </source>
</reference>
<evidence type="ECO:0000256" key="7">
    <source>
        <dbReference type="SAM" id="Phobius"/>
    </source>
</evidence>
<dbReference type="GO" id="GO:0022857">
    <property type="term" value="F:transmembrane transporter activity"/>
    <property type="evidence" value="ECO:0007669"/>
    <property type="project" value="InterPro"/>
</dbReference>
<dbReference type="GeneID" id="61074846"/>
<dbReference type="EMBL" id="CP109635">
    <property type="protein sequence ID" value="UYT10877.1"/>
    <property type="molecule type" value="Genomic_DNA"/>
</dbReference>
<evidence type="ECO:0000256" key="6">
    <source>
        <dbReference type="ARBA" id="ARBA00023136"/>
    </source>
</evidence>
<evidence type="ECO:0000313" key="11">
    <source>
        <dbReference type="EMBL" id="WEA14069.1"/>
    </source>
</evidence>
<feature type="transmembrane region" description="Helical" evidence="7">
    <location>
        <begin position="485"/>
        <end position="506"/>
    </location>
</feature>
<dbReference type="EMBL" id="BLXU01000003">
    <property type="protein sequence ID" value="GFO51337.1"/>
    <property type="molecule type" value="Genomic_DNA"/>
</dbReference>
<evidence type="ECO:0000313" key="12">
    <source>
        <dbReference type="Proteomes" id="UP000181969"/>
    </source>
</evidence>
<dbReference type="OrthoDB" id="92719at2"/>
<dbReference type="RefSeq" id="WP_004259246.1">
    <property type="nucleotide sequence ID" value="NZ_AP027239.1"/>
</dbReference>
<dbReference type="PANTHER" id="PTHR42770">
    <property type="entry name" value="AMINO ACID TRANSPORTER-RELATED"/>
    <property type="match status" value="1"/>
</dbReference>
<evidence type="ECO:0000313" key="13">
    <source>
        <dbReference type="Proteomes" id="UP000504756"/>
    </source>
</evidence>
<dbReference type="Gene3D" id="1.20.1740.10">
    <property type="entry name" value="Amino acid/polyamine transporter I"/>
    <property type="match status" value="1"/>
</dbReference>
<dbReference type="EMBL" id="CP118627">
    <property type="protein sequence ID" value="WEA14069.1"/>
    <property type="molecule type" value="Genomic_DNA"/>
</dbReference>
<dbReference type="Proteomes" id="UP000181969">
    <property type="component" value="Unassembled WGS sequence"/>
</dbReference>
<sequence length="533" mass="57819">MSDKAKGKLSLVGLCLMIFTSVYGFNNIPRAFYMMGYAAIPWYIVGGLFFFLPFAFMVTELGSAFKEEKGGIYSWMEKAVGPTFAFVGTFMWYASYLVWMVNVSNGIMVPITNMIFGNSLHVPDPWILSIIAMIWVAAITFFALRGLDAVKKFATLGGIAVLSLNAILLICALLVLILNGHPTTPITAEAFVTSLNPNFNNSSAIGFIAFMVFAIFAYGGVEAVGGLVDETDQPEKNFPRGVVTSALIIAIGYSVMILCVGFFMNYQTGGAFYEGVKAGTINLGNAGYVTMQYLGEALGAAFGMSHSGAVVIGSILARYMGLAMLLSLMGAFFTLIYSPVKQIISGTPDKLWPGRYGQLDKESGMPKFAMVIQFVIVFVIILLNMLINLGGGAEAAAKFFAILTNMANVAMTLPYLFIVIAYAKFKLNDNIEKPFTLYKSKGVAMAAVTVTFLVVAFANAFTVIQPITDYFALPVAERSAVLGDTIQTVVSMIAGPVIFGLVAFFMMNRYKKRYPAEYASLTDLSEDELHNAK</sequence>
<feature type="transmembrane region" description="Helical" evidence="7">
    <location>
        <begin position="199"/>
        <end position="221"/>
    </location>
</feature>
<feature type="transmembrane region" description="Helical" evidence="7">
    <location>
        <begin position="40"/>
        <end position="58"/>
    </location>
</feature>
<feature type="transmembrane region" description="Helical" evidence="7">
    <location>
        <begin position="399"/>
        <end position="422"/>
    </location>
</feature>
<proteinExistence type="predicted"/>
<dbReference type="Proteomes" id="UP001217324">
    <property type="component" value="Chromosome"/>
</dbReference>
<dbReference type="PIRSF" id="PIRSF006060">
    <property type="entry name" value="AA_transporter"/>
    <property type="match status" value="1"/>
</dbReference>
<dbReference type="InterPro" id="IPR002293">
    <property type="entry name" value="AA/rel_permease1"/>
</dbReference>